<evidence type="ECO:0000256" key="3">
    <source>
        <dbReference type="SAM" id="Coils"/>
    </source>
</evidence>
<dbReference type="Pfam" id="PF07238">
    <property type="entry name" value="PilZ"/>
    <property type="match status" value="1"/>
</dbReference>
<keyword evidence="7" id="KW-1185">Reference proteome</keyword>
<dbReference type="Proteomes" id="UP000482578">
    <property type="component" value="Unassembled WGS sequence"/>
</dbReference>
<dbReference type="PANTHER" id="PTHR32089">
    <property type="entry name" value="METHYL-ACCEPTING CHEMOTAXIS PROTEIN MCPB"/>
    <property type="match status" value="1"/>
</dbReference>
<feature type="domain" description="Methyl-accepting transducer" evidence="5">
    <location>
        <begin position="260"/>
        <end position="496"/>
    </location>
</feature>
<feature type="coiled-coil region" evidence="3">
    <location>
        <begin position="331"/>
        <end position="358"/>
    </location>
</feature>
<evidence type="ECO:0000259" key="5">
    <source>
        <dbReference type="PROSITE" id="PS50111"/>
    </source>
</evidence>
<evidence type="ECO:0000256" key="2">
    <source>
        <dbReference type="PROSITE-ProRule" id="PRU00284"/>
    </source>
</evidence>
<reference evidence="6 7" key="1">
    <citation type="submission" date="2020-02" db="EMBL/GenBank/DDBJ databases">
        <authorList>
            <person name="Yang Z."/>
        </authorList>
    </citation>
    <scope>NUCLEOTIDE SEQUENCE [LARGE SCALE GENOMIC DNA]</scope>
    <source>
        <strain evidence="6 7">HX-7-9</strain>
    </source>
</reference>
<comment type="caution">
    <text evidence="6">The sequence shown here is derived from an EMBL/GenBank/DDBJ whole genome shotgun (WGS) entry which is preliminary data.</text>
</comment>
<dbReference type="Pfam" id="PF00015">
    <property type="entry name" value="MCPsignal"/>
    <property type="match status" value="1"/>
</dbReference>
<dbReference type="Gene3D" id="1.10.287.950">
    <property type="entry name" value="Methyl-accepting chemotaxis protein"/>
    <property type="match status" value="1"/>
</dbReference>
<sequence>MFSLRKLLLRQSLVFALLLSIGCFALWLEGRDLLAASQSARQSEAAVRQFKDLRFHVVQVQQFLTDASAVGEADFSDARQHYTAAQALLADLQRQQPGQAAALDAVAARLPSYYQTGEKMALAYIREGRDAGNALMKGAGGFDQEALALTSALDQLSAALEARAAHADGELSGSLHSMVHFGLAVAVAALLLLLGSNLLLGRRLFALLGGEPAHALRMASEVAAGKLHEPKASYPPDSLLGQLERMVVQLADHMRRIHQVSQQISVSSYQISDISNDIVTVNTQQSTQAGEVNQISDALLGTADQVKQLSNETLAQVRDALERVENGRAAVARSQQELANIAAQAREAENRFGELSKAGDNIGLIVDTIRRITEQTNILSLNAAIEAARAGEAGRGFAVVADEVRGLAQRTSLAANDIMRIVEHFGGSLCACREAMEAIEHSLAAGLEQSRQSSRCMDVIADSTQATRACAEGIHRVVDEQNRHLGSQTRQLSGLYTTLEQSTSRINITDVISQDLYQVAGQMSALLADFQFDKGGGQAGESDEQRAEPRADNKLVVVLEQGGVREEGISQNLSLGGMLVRLPQALPDAAAPVQLELRPPQASLDAYRSQQPIRLSGRIVRQTAEGALTAVAIQFSADPAAREQLKACLNQLGRPVHYA</sequence>
<accession>A0A6B2KT08</accession>
<evidence type="ECO:0000256" key="4">
    <source>
        <dbReference type="SAM" id="Phobius"/>
    </source>
</evidence>
<dbReference type="GO" id="GO:0016020">
    <property type="term" value="C:membrane"/>
    <property type="evidence" value="ECO:0007669"/>
    <property type="project" value="InterPro"/>
</dbReference>
<evidence type="ECO:0000313" key="7">
    <source>
        <dbReference type="Proteomes" id="UP000482578"/>
    </source>
</evidence>
<dbReference type="SUPFAM" id="SSF141371">
    <property type="entry name" value="PilZ domain-like"/>
    <property type="match status" value="1"/>
</dbReference>
<protein>
    <recommendedName>
        <fullName evidence="5">Methyl-accepting transducer domain-containing protein</fullName>
    </recommendedName>
</protein>
<organism evidence="6 7">
    <name type="scientific">Crenobacter caeni</name>
    <dbReference type="NCBI Taxonomy" id="2705474"/>
    <lineage>
        <taxon>Bacteria</taxon>
        <taxon>Pseudomonadati</taxon>
        <taxon>Pseudomonadota</taxon>
        <taxon>Betaproteobacteria</taxon>
        <taxon>Neisseriales</taxon>
        <taxon>Neisseriaceae</taxon>
        <taxon>Crenobacter</taxon>
    </lineage>
</organism>
<dbReference type="GO" id="GO:0007165">
    <property type="term" value="P:signal transduction"/>
    <property type="evidence" value="ECO:0007669"/>
    <property type="project" value="UniProtKB-KW"/>
</dbReference>
<keyword evidence="4" id="KW-0812">Transmembrane</keyword>
<name>A0A6B2KT08_9NEIS</name>
<dbReference type="PANTHER" id="PTHR32089:SF112">
    <property type="entry name" value="LYSOZYME-LIKE PROTEIN-RELATED"/>
    <property type="match status" value="1"/>
</dbReference>
<keyword evidence="4" id="KW-1133">Transmembrane helix</keyword>
<dbReference type="SUPFAM" id="SSF58104">
    <property type="entry name" value="Methyl-accepting chemotaxis protein (MCP) signaling domain"/>
    <property type="match status" value="1"/>
</dbReference>
<evidence type="ECO:0000256" key="1">
    <source>
        <dbReference type="ARBA" id="ARBA00023224"/>
    </source>
</evidence>
<evidence type="ECO:0000313" key="6">
    <source>
        <dbReference type="EMBL" id="NDV13190.1"/>
    </source>
</evidence>
<keyword evidence="1 2" id="KW-0807">Transducer</keyword>
<dbReference type="InterPro" id="IPR009875">
    <property type="entry name" value="PilZ_domain"/>
</dbReference>
<dbReference type="PROSITE" id="PS51257">
    <property type="entry name" value="PROKAR_LIPOPROTEIN"/>
    <property type="match status" value="1"/>
</dbReference>
<dbReference type="RefSeq" id="WP_163316392.1">
    <property type="nucleotide sequence ID" value="NZ_JAAGAA010000008.1"/>
</dbReference>
<keyword evidence="3" id="KW-0175">Coiled coil</keyword>
<dbReference type="SMART" id="SM00283">
    <property type="entry name" value="MA"/>
    <property type="match status" value="1"/>
</dbReference>
<proteinExistence type="predicted"/>
<dbReference type="AlphaFoldDB" id="A0A6B2KT08"/>
<keyword evidence="4" id="KW-0472">Membrane</keyword>
<dbReference type="GO" id="GO:0035438">
    <property type="term" value="F:cyclic-di-GMP binding"/>
    <property type="evidence" value="ECO:0007669"/>
    <property type="project" value="InterPro"/>
</dbReference>
<dbReference type="InterPro" id="IPR004089">
    <property type="entry name" value="MCPsignal_dom"/>
</dbReference>
<dbReference type="EMBL" id="JAAGAA010000008">
    <property type="protein sequence ID" value="NDV13190.1"/>
    <property type="molecule type" value="Genomic_DNA"/>
</dbReference>
<feature type="transmembrane region" description="Helical" evidence="4">
    <location>
        <begin position="7"/>
        <end position="28"/>
    </location>
</feature>
<dbReference type="PROSITE" id="PS50111">
    <property type="entry name" value="CHEMOTAXIS_TRANSDUC_2"/>
    <property type="match status" value="1"/>
</dbReference>
<dbReference type="Gene3D" id="2.40.10.220">
    <property type="entry name" value="predicted glycosyltransferase like domains"/>
    <property type="match status" value="1"/>
</dbReference>
<gene>
    <name evidence="6" type="ORF">GZH52_10365</name>
</gene>